<protein>
    <submittedName>
        <fullName evidence="1">Uncharacterized protein</fullName>
    </submittedName>
</protein>
<gene>
    <name evidence="1" type="ORF">FYJ75_14095</name>
</gene>
<evidence type="ECO:0000313" key="2">
    <source>
        <dbReference type="Proteomes" id="UP000474024"/>
    </source>
</evidence>
<dbReference type="Proteomes" id="UP000474024">
    <property type="component" value="Unassembled WGS sequence"/>
</dbReference>
<name>A0A6L5YU62_9FIRM</name>
<dbReference type="RefSeq" id="WP_154431046.1">
    <property type="nucleotide sequence ID" value="NZ_VUNI01000045.1"/>
</dbReference>
<dbReference type="AlphaFoldDB" id="A0A6L5YU62"/>
<comment type="caution">
    <text evidence="1">The sequence shown here is derived from an EMBL/GenBank/DDBJ whole genome shotgun (WGS) entry which is preliminary data.</text>
</comment>
<organism evidence="1 2">
    <name type="scientific">Roseburia porci</name>
    <dbReference type="NCBI Taxonomy" id="2605790"/>
    <lineage>
        <taxon>Bacteria</taxon>
        <taxon>Bacillati</taxon>
        <taxon>Bacillota</taxon>
        <taxon>Clostridia</taxon>
        <taxon>Lachnospirales</taxon>
        <taxon>Lachnospiraceae</taxon>
        <taxon>Roseburia</taxon>
    </lineage>
</organism>
<keyword evidence="2" id="KW-1185">Reference proteome</keyword>
<accession>A0A6L5YU62</accession>
<sequence length="450" mass="53479">MIPFALASGLITEKSGKQREVRFIELEEHRLTFRTAEPLDQVVKLEIFFYDDRVCTYDSVILMHPYILELDAERFCMEYEIQIADESYRKAVQKLDRSYYHYVTQKLEGDDAALAEDYTGYPAKLDEQITLDFHKQSLVWFQETEAGDWSFIRNVREGGKRVEITLELDHPKLWRQYLAMDVDEFYREYWRSHGLLNHPLAKQQLDRVYIGNQFCHHLFPCWTDLEKLLDKAMEERRNVTLAFTYMRESKISETEELLKKLEKWCMNHHTKLELVLNDWGMLSLVREKREVFLPVLGVLLNKRRKDPRMCYKIGMDTGDSPLAENALDQSFFRAYLREEYGIVRYEQESCGYRIHIPEGQNSIHIPFYQTNTSQYCPLYARCKEGSRGKQYMAEHCPEYCSSYVFSYPDHLHMAGRYNSLFGYDDQILTRSTRLPEYLAQGLDRIVINLM</sequence>
<dbReference type="EMBL" id="VUNI01000045">
    <property type="protein sequence ID" value="MST76093.1"/>
    <property type="molecule type" value="Genomic_DNA"/>
</dbReference>
<proteinExistence type="predicted"/>
<evidence type="ECO:0000313" key="1">
    <source>
        <dbReference type="EMBL" id="MST76093.1"/>
    </source>
</evidence>
<reference evidence="1 2" key="1">
    <citation type="submission" date="2019-08" db="EMBL/GenBank/DDBJ databases">
        <title>In-depth cultivation of the pig gut microbiome towards novel bacterial diversity and tailored functional studies.</title>
        <authorList>
            <person name="Wylensek D."/>
            <person name="Hitch T.C.A."/>
            <person name="Clavel T."/>
        </authorList>
    </citation>
    <scope>NUCLEOTIDE SEQUENCE [LARGE SCALE GENOMIC DNA]</scope>
    <source>
        <strain evidence="1 2">MUC/MUC-530-WT-4D</strain>
    </source>
</reference>